<protein>
    <submittedName>
        <fullName evidence="1">Uncharacterized protein</fullName>
    </submittedName>
</protein>
<keyword evidence="2" id="KW-1185">Reference proteome</keyword>
<dbReference type="Proteomes" id="UP000309997">
    <property type="component" value="Unassembled WGS sequence"/>
</dbReference>
<organism evidence="1 2">
    <name type="scientific">Populus alba</name>
    <name type="common">White poplar</name>
    <dbReference type="NCBI Taxonomy" id="43335"/>
    <lineage>
        <taxon>Eukaryota</taxon>
        <taxon>Viridiplantae</taxon>
        <taxon>Streptophyta</taxon>
        <taxon>Embryophyta</taxon>
        <taxon>Tracheophyta</taxon>
        <taxon>Spermatophyta</taxon>
        <taxon>Magnoliopsida</taxon>
        <taxon>eudicotyledons</taxon>
        <taxon>Gunneridae</taxon>
        <taxon>Pentapetalae</taxon>
        <taxon>rosids</taxon>
        <taxon>fabids</taxon>
        <taxon>Malpighiales</taxon>
        <taxon>Salicaceae</taxon>
        <taxon>Saliceae</taxon>
        <taxon>Populus</taxon>
    </lineage>
</organism>
<evidence type="ECO:0000313" key="2">
    <source>
        <dbReference type="Proteomes" id="UP000309997"/>
    </source>
</evidence>
<dbReference type="EMBL" id="RCHU02000015">
    <property type="protein sequence ID" value="KAL3570465.1"/>
    <property type="molecule type" value="Genomic_DNA"/>
</dbReference>
<accession>A0ACC4AWD6</accession>
<sequence>MSLSEIACTYATLILHDEDISITSDKIATLVKAANVTVESYWPSLFAKLAEKRNVGDLIMNIGGGGGGAAPVAVASSGPAAGGAAAPAVEEKKEEAPESDDDMGFSLFSSSCVSVSTLLAQWRFQLLASAGPVSTTLFFDRQVGMMRKHDICSFDALCAESFGQKPNFSFSAPKEGNIPEAESMKKSVMSEGNKDKSSASSKSPPASINKSLQQQKRRPRFALELDGVHCFETILPY</sequence>
<comment type="caution">
    <text evidence="1">The sequence shown here is derived from an EMBL/GenBank/DDBJ whole genome shotgun (WGS) entry which is preliminary data.</text>
</comment>
<gene>
    <name evidence="1" type="ORF">D5086_027714</name>
</gene>
<name>A0ACC4AWD6_POPAL</name>
<evidence type="ECO:0000313" key="1">
    <source>
        <dbReference type="EMBL" id="KAL3570465.1"/>
    </source>
</evidence>
<proteinExistence type="predicted"/>
<reference evidence="1 2" key="1">
    <citation type="journal article" date="2024" name="Plant Biotechnol. J.">
        <title>Genome and CRISPR/Cas9 system of a widespread forest tree (Populus alba) in the world.</title>
        <authorList>
            <person name="Liu Y.J."/>
            <person name="Jiang P.F."/>
            <person name="Han X.M."/>
            <person name="Li X.Y."/>
            <person name="Wang H.M."/>
            <person name="Wang Y.J."/>
            <person name="Wang X.X."/>
            <person name="Zeng Q.Y."/>
        </authorList>
    </citation>
    <scope>NUCLEOTIDE SEQUENCE [LARGE SCALE GENOMIC DNA]</scope>
    <source>
        <strain evidence="2">cv. PAL-ZL1</strain>
    </source>
</reference>